<dbReference type="Proteomes" id="UP000299102">
    <property type="component" value="Unassembled WGS sequence"/>
</dbReference>
<comment type="caution">
    <text evidence="2">The sequence shown here is derived from an EMBL/GenBank/DDBJ whole genome shotgun (WGS) entry which is preliminary data.</text>
</comment>
<feature type="transmembrane region" description="Helical" evidence="1">
    <location>
        <begin position="20"/>
        <end position="39"/>
    </location>
</feature>
<keyword evidence="1" id="KW-1133">Transmembrane helix</keyword>
<name>A0A4C1X2D9_EUMVA</name>
<organism evidence="2 3">
    <name type="scientific">Eumeta variegata</name>
    <name type="common">Bagworm moth</name>
    <name type="synonym">Eumeta japonica</name>
    <dbReference type="NCBI Taxonomy" id="151549"/>
    <lineage>
        <taxon>Eukaryota</taxon>
        <taxon>Metazoa</taxon>
        <taxon>Ecdysozoa</taxon>
        <taxon>Arthropoda</taxon>
        <taxon>Hexapoda</taxon>
        <taxon>Insecta</taxon>
        <taxon>Pterygota</taxon>
        <taxon>Neoptera</taxon>
        <taxon>Endopterygota</taxon>
        <taxon>Lepidoptera</taxon>
        <taxon>Glossata</taxon>
        <taxon>Ditrysia</taxon>
        <taxon>Tineoidea</taxon>
        <taxon>Psychidae</taxon>
        <taxon>Oiketicinae</taxon>
        <taxon>Eumeta</taxon>
    </lineage>
</organism>
<proteinExistence type="predicted"/>
<gene>
    <name evidence="2" type="ORF">EVAR_42697_1</name>
</gene>
<feature type="transmembrane region" description="Helical" evidence="1">
    <location>
        <begin position="45"/>
        <end position="61"/>
    </location>
</feature>
<evidence type="ECO:0008006" key="4">
    <source>
        <dbReference type="Google" id="ProtNLM"/>
    </source>
</evidence>
<keyword evidence="3" id="KW-1185">Reference proteome</keyword>
<accession>A0A4C1X2D9</accession>
<dbReference type="OrthoDB" id="7456848at2759"/>
<evidence type="ECO:0000256" key="1">
    <source>
        <dbReference type="SAM" id="Phobius"/>
    </source>
</evidence>
<dbReference type="AlphaFoldDB" id="A0A4C1X2D9"/>
<evidence type="ECO:0000313" key="2">
    <source>
        <dbReference type="EMBL" id="GBP56504.1"/>
    </source>
</evidence>
<sequence length="174" mass="19994">MGAGRVAKDVRLHRPSFANVVMFSISVLVSLSSPILVPLSIPTLVFPWALTVIVTNYDLYWNRHRNDNEIYTIITGRGATETGPSVTKTEGGFINHEVCVICICIRAQRCVRFYRWAKPLIRISQQLMRLEQEVEKKRPEFIKREGVVLATQQILKEFDWELLMHPPYSPDLTP</sequence>
<keyword evidence="1" id="KW-0812">Transmembrane</keyword>
<protein>
    <recommendedName>
        <fullName evidence="4">Mariner Mos1 transposase</fullName>
    </recommendedName>
</protein>
<dbReference type="EMBL" id="BGZK01000694">
    <property type="protein sequence ID" value="GBP56504.1"/>
    <property type="molecule type" value="Genomic_DNA"/>
</dbReference>
<reference evidence="2 3" key="1">
    <citation type="journal article" date="2019" name="Commun. Biol.">
        <title>The bagworm genome reveals a unique fibroin gene that provides high tensile strength.</title>
        <authorList>
            <person name="Kono N."/>
            <person name="Nakamura H."/>
            <person name="Ohtoshi R."/>
            <person name="Tomita M."/>
            <person name="Numata K."/>
            <person name="Arakawa K."/>
        </authorList>
    </citation>
    <scope>NUCLEOTIDE SEQUENCE [LARGE SCALE GENOMIC DNA]</scope>
</reference>
<evidence type="ECO:0000313" key="3">
    <source>
        <dbReference type="Proteomes" id="UP000299102"/>
    </source>
</evidence>
<keyword evidence="1" id="KW-0472">Membrane</keyword>